<accession>A0A4V2RWP6</accession>
<feature type="domain" description="Glycosyltransferase 2-like" evidence="1">
    <location>
        <begin position="4"/>
        <end position="131"/>
    </location>
</feature>
<dbReference type="InterPro" id="IPR029044">
    <property type="entry name" value="Nucleotide-diphossugar_trans"/>
</dbReference>
<evidence type="ECO:0000313" key="2">
    <source>
        <dbReference type="EMBL" id="TCO09350.1"/>
    </source>
</evidence>
<proteinExistence type="predicted"/>
<reference evidence="2 3" key="1">
    <citation type="submission" date="2019-03" db="EMBL/GenBank/DDBJ databases">
        <title>Genomic Encyclopedia of Type Strains, Phase IV (KMG-IV): sequencing the most valuable type-strain genomes for metagenomic binning, comparative biology and taxonomic classification.</title>
        <authorList>
            <person name="Goeker M."/>
        </authorList>
    </citation>
    <scope>NUCLEOTIDE SEQUENCE [LARGE SCALE GENOMIC DNA]</scope>
    <source>
        <strain evidence="2 3">DSM 24179</strain>
    </source>
</reference>
<dbReference type="EMBL" id="SLWK01000003">
    <property type="protein sequence ID" value="TCO09350.1"/>
    <property type="molecule type" value="Genomic_DNA"/>
</dbReference>
<dbReference type="Proteomes" id="UP000295221">
    <property type="component" value="Unassembled WGS sequence"/>
</dbReference>
<organism evidence="2 3">
    <name type="scientific">Natronoflexus pectinivorans</name>
    <dbReference type="NCBI Taxonomy" id="682526"/>
    <lineage>
        <taxon>Bacteria</taxon>
        <taxon>Pseudomonadati</taxon>
        <taxon>Bacteroidota</taxon>
        <taxon>Bacteroidia</taxon>
        <taxon>Marinilabiliales</taxon>
        <taxon>Marinilabiliaceae</taxon>
        <taxon>Natronoflexus</taxon>
    </lineage>
</organism>
<dbReference type="CDD" id="cd06433">
    <property type="entry name" value="GT_2_WfgS_like"/>
    <property type="match status" value="1"/>
</dbReference>
<dbReference type="PANTHER" id="PTHR22916:SF3">
    <property type="entry name" value="UDP-GLCNAC:BETAGAL BETA-1,3-N-ACETYLGLUCOSAMINYLTRANSFERASE-LIKE PROTEIN 1"/>
    <property type="match status" value="1"/>
</dbReference>
<evidence type="ECO:0000259" key="1">
    <source>
        <dbReference type="Pfam" id="PF00535"/>
    </source>
</evidence>
<dbReference type="GO" id="GO:0016758">
    <property type="term" value="F:hexosyltransferase activity"/>
    <property type="evidence" value="ECO:0007669"/>
    <property type="project" value="UniProtKB-ARBA"/>
</dbReference>
<keyword evidence="3" id="KW-1185">Reference proteome</keyword>
<keyword evidence="2" id="KW-0808">Transferase</keyword>
<gene>
    <name evidence="2" type="ORF">EV194_103263</name>
</gene>
<dbReference type="InterPro" id="IPR001173">
    <property type="entry name" value="Glyco_trans_2-like"/>
</dbReference>
<sequence length="248" mass="28165">MQISLITVTYNCAEDLRVTLDSIRNQNFPIIEYIIIDGGSTDNTIEVIKENTDLISKWISEPDHGIYDAMNKGLNISTGEVIGFLHAGDRFASVDVLSSVAKKLSYDGFEFLYGDLQYISSKNSTEVVRHWKSGCFSKSRLSNGWMPPHPTVYFRREVLNLTGLFDTNYQIAADYDWLVRTLKREDLKIFYLDKIMVLMPTGGASNRSLGNILRKSSEDFLIIRRNKIGGIGTLFLKNFSKVGQFFCK</sequence>
<dbReference type="SUPFAM" id="SSF53448">
    <property type="entry name" value="Nucleotide-diphospho-sugar transferases"/>
    <property type="match status" value="1"/>
</dbReference>
<dbReference type="Pfam" id="PF00535">
    <property type="entry name" value="Glycos_transf_2"/>
    <property type="match status" value="1"/>
</dbReference>
<dbReference type="RefSeq" id="WP_132433249.1">
    <property type="nucleotide sequence ID" value="NZ_SLWK01000003.1"/>
</dbReference>
<dbReference type="PANTHER" id="PTHR22916">
    <property type="entry name" value="GLYCOSYLTRANSFERASE"/>
    <property type="match status" value="1"/>
</dbReference>
<dbReference type="OrthoDB" id="9788101at2"/>
<name>A0A4V2RWP6_9BACT</name>
<comment type="caution">
    <text evidence="2">The sequence shown here is derived from an EMBL/GenBank/DDBJ whole genome shotgun (WGS) entry which is preliminary data.</text>
</comment>
<evidence type="ECO:0000313" key="3">
    <source>
        <dbReference type="Proteomes" id="UP000295221"/>
    </source>
</evidence>
<dbReference type="Gene3D" id="3.90.550.10">
    <property type="entry name" value="Spore Coat Polysaccharide Biosynthesis Protein SpsA, Chain A"/>
    <property type="match status" value="1"/>
</dbReference>
<dbReference type="AlphaFoldDB" id="A0A4V2RWP6"/>
<protein>
    <submittedName>
        <fullName evidence="2">Glycosyltransferase</fullName>
    </submittedName>
</protein>